<dbReference type="RefSeq" id="WP_290363962.1">
    <property type="nucleotide sequence ID" value="NZ_JAUFQU010000001.1"/>
</dbReference>
<dbReference type="Proteomes" id="UP001242368">
    <property type="component" value="Unassembled WGS sequence"/>
</dbReference>
<dbReference type="Pfam" id="PF03190">
    <property type="entry name" value="Thioredox_DsbH"/>
    <property type="match status" value="1"/>
</dbReference>
<evidence type="ECO:0000313" key="2">
    <source>
        <dbReference type="EMBL" id="MDN3708079.1"/>
    </source>
</evidence>
<evidence type="ECO:0000313" key="3">
    <source>
        <dbReference type="Proteomes" id="UP001242368"/>
    </source>
</evidence>
<dbReference type="PANTHER" id="PTHR42899">
    <property type="entry name" value="SPERMATOGENESIS-ASSOCIATED PROTEIN 20"/>
    <property type="match status" value="1"/>
</dbReference>
<accession>A0ABT8CU95</accession>
<sequence>MNELINANSPYLLQHSENPVHWKMWRTEVLEEAKKSDKLLIISIGYAACHWCHVMEKECFENDDVASVMNTDYISIKIDREEQPEVDAIYMKALQIMTGQGGWPLNIVALPDGRPVWGATYVNKRQWTEVLTQLQQLYKSDTAKMYEYADRLHEGMKVLGNVNAHVEPDLSFSIEQLVSKWQRSFDLEYGGYARSPKFMMPTNLDFLQAYGTLTNNNELLNHIDTTLTRMAWGGLFDTLHGGFSRYSVDEKWHIPHFEKMLYDNAQLLKTYADAYKRTNYPLYKQVLQKTISFITDEFQDSSGGFYSALDADSLDKKNILKEGAYYTWRKDALKDLLKEDFELFSKVYNINEFGHWEDGEYVLIQNKPLKDLAQHYSIPVEELEIKKRKWEQKLFSERKKRAYPRLDDKILTSWNALLLSGMIHANSVLKNEAIEKTIFKLEHFIHNVLTNENFELGHAYKNNKVYIDGLMEDYAFVIQANIDLYSYYGKEEYLLNAKKFSNIAFDLFYDESQNCFRAHQKNPALIMDHFDIEDNVIPASNSIMTNNLLLLNSIDYNPHYHKSALKMLENIIHTIDYASAFSHWLLAYLKTKDTFKMITVGSNLYKKNMETLRNKYLPNTLLLYKELENSPKIEVCSSNKCILLNDFNELLDMISIK</sequence>
<protein>
    <submittedName>
        <fullName evidence="2">Thioredoxin domain-containing protein</fullName>
    </submittedName>
</protein>
<dbReference type="Gene3D" id="1.50.10.10">
    <property type="match status" value="1"/>
</dbReference>
<dbReference type="SUPFAM" id="SSF52833">
    <property type="entry name" value="Thioredoxin-like"/>
    <property type="match status" value="1"/>
</dbReference>
<dbReference type="PIRSF" id="PIRSF006402">
    <property type="entry name" value="UCP006402_thioredoxin"/>
    <property type="match status" value="1"/>
</dbReference>
<reference evidence="3" key="1">
    <citation type="journal article" date="2019" name="Int. J. Syst. Evol. Microbiol.">
        <title>The Global Catalogue of Microorganisms (GCM) 10K type strain sequencing project: providing services to taxonomists for standard genome sequencing and annotation.</title>
        <authorList>
            <consortium name="The Broad Institute Genomics Platform"/>
            <consortium name="The Broad Institute Genome Sequencing Center for Infectious Disease"/>
            <person name="Wu L."/>
            <person name="Ma J."/>
        </authorList>
    </citation>
    <scope>NUCLEOTIDE SEQUENCE [LARGE SCALE GENOMIC DNA]</scope>
    <source>
        <strain evidence="3">CECT 7184</strain>
    </source>
</reference>
<feature type="domain" description="Spermatogenesis-associated protein 20-like TRX" evidence="1">
    <location>
        <begin position="2"/>
        <end position="156"/>
    </location>
</feature>
<dbReference type="InterPro" id="IPR008928">
    <property type="entry name" value="6-hairpin_glycosidase_sf"/>
</dbReference>
<gene>
    <name evidence="2" type="ORF">QW060_13290</name>
</gene>
<dbReference type="InterPro" id="IPR012341">
    <property type="entry name" value="6hp_glycosidase-like_sf"/>
</dbReference>
<dbReference type="SUPFAM" id="SSF48208">
    <property type="entry name" value="Six-hairpin glycosidases"/>
    <property type="match status" value="1"/>
</dbReference>
<comment type="caution">
    <text evidence="2">The sequence shown here is derived from an EMBL/GenBank/DDBJ whole genome shotgun (WGS) entry which is preliminary data.</text>
</comment>
<dbReference type="Gene3D" id="3.40.30.10">
    <property type="entry name" value="Glutaredoxin"/>
    <property type="match status" value="1"/>
</dbReference>
<name>A0ABT8CU95_9FLAO</name>
<organism evidence="2 3">
    <name type="scientific">Paenimyroides ceti</name>
    <dbReference type="NCBI Taxonomy" id="395087"/>
    <lineage>
        <taxon>Bacteria</taxon>
        <taxon>Pseudomonadati</taxon>
        <taxon>Bacteroidota</taxon>
        <taxon>Flavobacteriia</taxon>
        <taxon>Flavobacteriales</taxon>
        <taxon>Flavobacteriaceae</taxon>
        <taxon>Paenimyroides</taxon>
    </lineage>
</organism>
<dbReference type="InterPro" id="IPR024705">
    <property type="entry name" value="Ssp411"/>
</dbReference>
<dbReference type="EMBL" id="JAUFQU010000001">
    <property type="protein sequence ID" value="MDN3708079.1"/>
    <property type="molecule type" value="Genomic_DNA"/>
</dbReference>
<dbReference type="PANTHER" id="PTHR42899:SF1">
    <property type="entry name" value="SPERMATOGENESIS-ASSOCIATED PROTEIN 20"/>
    <property type="match status" value="1"/>
</dbReference>
<keyword evidence="3" id="KW-1185">Reference proteome</keyword>
<proteinExistence type="predicted"/>
<dbReference type="InterPro" id="IPR004879">
    <property type="entry name" value="Ssp411-like_TRX"/>
</dbReference>
<dbReference type="InterPro" id="IPR036249">
    <property type="entry name" value="Thioredoxin-like_sf"/>
</dbReference>
<evidence type="ECO:0000259" key="1">
    <source>
        <dbReference type="Pfam" id="PF03190"/>
    </source>
</evidence>